<dbReference type="PROSITE" id="PS00063">
    <property type="entry name" value="ALDOKETO_REDUCTASE_3"/>
    <property type="match status" value="1"/>
</dbReference>
<feature type="domain" description="NADP-dependent oxidoreductase" evidence="4">
    <location>
        <begin position="27"/>
        <end position="90"/>
    </location>
</feature>
<keyword evidence="3" id="KW-0560">Oxidoreductase</keyword>
<dbReference type="Gene3D" id="3.20.20.100">
    <property type="entry name" value="NADP-dependent oxidoreductase domain"/>
    <property type="match status" value="1"/>
</dbReference>
<reference evidence="5" key="1">
    <citation type="journal article" date="2021" name="PeerJ">
        <title>Extensive microbial diversity within the chicken gut microbiome revealed by metagenomics and culture.</title>
        <authorList>
            <person name="Gilroy R."/>
            <person name="Ravi A."/>
            <person name="Getino M."/>
            <person name="Pursley I."/>
            <person name="Horton D.L."/>
            <person name="Alikhan N.F."/>
            <person name="Baker D."/>
            <person name="Gharbi K."/>
            <person name="Hall N."/>
            <person name="Watson M."/>
            <person name="Adriaenssens E.M."/>
            <person name="Foster-Nyarko E."/>
            <person name="Jarju S."/>
            <person name="Secka A."/>
            <person name="Antonio M."/>
            <person name="Oren A."/>
            <person name="Chaudhuri R.R."/>
            <person name="La Ragione R."/>
            <person name="Hildebrand F."/>
            <person name="Pallen M.J."/>
        </authorList>
    </citation>
    <scope>NUCLEOTIDE SEQUENCE</scope>
    <source>
        <strain evidence="5">ChiHjej12B11-9795</strain>
    </source>
</reference>
<evidence type="ECO:0000313" key="6">
    <source>
        <dbReference type="Proteomes" id="UP000823862"/>
    </source>
</evidence>
<dbReference type="InterPro" id="IPR023210">
    <property type="entry name" value="NADP_OxRdtase_dom"/>
</dbReference>
<accession>A0A9D2HWH1</accession>
<dbReference type="EMBL" id="DWZI01000022">
    <property type="protein sequence ID" value="HJA85332.1"/>
    <property type="molecule type" value="Genomic_DNA"/>
</dbReference>
<dbReference type="AlphaFoldDB" id="A0A9D2HWH1"/>
<dbReference type="Proteomes" id="UP000823862">
    <property type="component" value="Unassembled WGS sequence"/>
</dbReference>
<dbReference type="GO" id="GO:0016616">
    <property type="term" value="F:oxidoreductase activity, acting on the CH-OH group of donors, NAD or NADP as acceptor"/>
    <property type="evidence" value="ECO:0007669"/>
    <property type="project" value="UniProtKB-ARBA"/>
</dbReference>
<dbReference type="InterPro" id="IPR020471">
    <property type="entry name" value="AKR"/>
</dbReference>
<evidence type="ECO:0000259" key="4">
    <source>
        <dbReference type="Pfam" id="PF00248"/>
    </source>
</evidence>
<dbReference type="InterPro" id="IPR036812">
    <property type="entry name" value="NAD(P)_OxRdtase_dom_sf"/>
</dbReference>
<proteinExistence type="inferred from homology"/>
<organism evidence="5 6">
    <name type="scientific">Candidatus Bacteroides avicola</name>
    <dbReference type="NCBI Taxonomy" id="2838468"/>
    <lineage>
        <taxon>Bacteria</taxon>
        <taxon>Pseudomonadati</taxon>
        <taxon>Bacteroidota</taxon>
        <taxon>Bacteroidia</taxon>
        <taxon>Bacteroidales</taxon>
        <taxon>Bacteroidaceae</taxon>
        <taxon>Bacteroides</taxon>
    </lineage>
</organism>
<evidence type="ECO:0000256" key="1">
    <source>
        <dbReference type="ARBA" id="ARBA00007905"/>
    </source>
</evidence>
<gene>
    <name evidence="5" type="ORF">H9950_03915</name>
</gene>
<dbReference type="PANTHER" id="PTHR43827">
    <property type="entry name" value="2,5-DIKETO-D-GLUCONIC ACID REDUCTASE"/>
    <property type="match status" value="1"/>
</dbReference>
<comment type="caution">
    <text evidence="5">The sequence shown here is derived from an EMBL/GenBank/DDBJ whole genome shotgun (WGS) entry which is preliminary data.</text>
</comment>
<dbReference type="InterPro" id="IPR018170">
    <property type="entry name" value="Aldo/ket_reductase_CS"/>
</dbReference>
<dbReference type="SUPFAM" id="SSF51430">
    <property type="entry name" value="NAD(P)-linked oxidoreductase"/>
    <property type="match status" value="1"/>
</dbReference>
<comment type="similarity">
    <text evidence="1">Belongs to the aldo/keto reductase family.</text>
</comment>
<evidence type="ECO:0000256" key="2">
    <source>
        <dbReference type="ARBA" id="ARBA00022857"/>
    </source>
</evidence>
<name>A0A9D2HWH1_9BACE</name>
<evidence type="ECO:0000256" key="3">
    <source>
        <dbReference type="ARBA" id="ARBA00023002"/>
    </source>
</evidence>
<dbReference type="PANTHER" id="PTHR43827:SF3">
    <property type="entry name" value="NADP-DEPENDENT OXIDOREDUCTASE DOMAIN-CONTAINING PROTEIN"/>
    <property type="match status" value="1"/>
</dbReference>
<evidence type="ECO:0000313" key="5">
    <source>
        <dbReference type="EMBL" id="HJA85332.1"/>
    </source>
</evidence>
<feature type="non-terminal residue" evidence="5">
    <location>
        <position position="1"/>
    </location>
</feature>
<sequence length="113" mass="12923">PQEIMKEYGTQIMSWGPFAEGRNDFFTNPVLKAIGEKYGKSVAQTALRFLIQRDVVVIPKSTHKERMEQNLDVFDFALSAEDMETIGKLDKGESLFFSHYAPETVKWLANYGK</sequence>
<dbReference type="Pfam" id="PF00248">
    <property type="entry name" value="Aldo_ket_red"/>
    <property type="match status" value="1"/>
</dbReference>
<protein>
    <submittedName>
        <fullName evidence="5">Aldo/keto reductase</fullName>
    </submittedName>
</protein>
<reference evidence="5" key="2">
    <citation type="submission" date="2021-04" db="EMBL/GenBank/DDBJ databases">
        <authorList>
            <person name="Gilroy R."/>
        </authorList>
    </citation>
    <scope>NUCLEOTIDE SEQUENCE</scope>
    <source>
        <strain evidence="5">ChiHjej12B11-9795</strain>
    </source>
</reference>
<keyword evidence="2" id="KW-0521">NADP</keyword>